<dbReference type="EMBL" id="BJYY01000013">
    <property type="protein sequence ID" value="GEO34156.1"/>
    <property type="molecule type" value="Genomic_DNA"/>
</dbReference>
<name>A0A512DCH6_9CELL</name>
<dbReference type="AlphaFoldDB" id="A0A512DCH6"/>
<feature type="transmembrane region" description="Helical" evidence="1">
    <location>
        <begin position="48"/>
        <end position="64"/>
    </location>
</feature>
<sequence>MVRAESYPAWLGHMVFVVLYVLLVIIGVVNVAFAVVDRASGGEITRDVCLLVLFIGLLLLVLKVRRANRVRSRL</sequence>
<feature type="transmembrane region" description="Helical" evidence="1">
    <location>
        <begin position="12"/>
        <end position="36"/>
    </location>
</feature>
<dbReference type="RefSeq" id="WP_146903238.1">
    <property type="nucleotide sequence ID" value="NZ_BAAARM010000003.1"/>
</dbReference>
<proteinExistence type="predicted"/>
<evidence type="ECO:0000313" key="3">
    <source>
        <dbReference type="Proteomes" id="UP000321181"/>
    </source>
</evidence>
<keyword evidence="3" id="KW-1185">Reference proteome</keyword>
<keyword evidence="1" id="KW-0812">Transmembrane</keyword>
<keyword evidence="1" id="KW-1133">Transmembrane helix</keyword>
<accession>A0A512DCH6</accession>
<gene>
    <name evidence="2" type="ORF">CAE01nite_18810</name>
</gene>
<reference evidence="2 3" key="1">
    <citation type="submission" date="2019-07" db="EMBL/GenBank/DDBJ databases">
        <title>Whole genome shotgun sequence of Cellulomonas aerilata NBRC 106308.</title>
        <authorList>
            <person name="Hosoyama A."/>
            <person name="Uohara A."/>
            <person name="Ohji S."/>
            <person name="Ichikawa N."/>
        </authorList>
    </citation>
    <scope>NUCLEOTIDE SEQUENCE [LARGE SCALE GENOMIC DNA]</scope>
    <source>
        <strain evidence="2 3">NBRC 106308</strain>
    </source>
</reference>
<keyword evidence="1" id="KW-0472">Membrane</keyword>
<organism evidence="2 3">
    <name type="scientific">Cellulomonas aerilata</name>
    <dbReference type="NCBI Taxonomy" id="515326"/>
    <lineage>
        <taxon>Bacteria</taxon>
        <taxon>Bacillati</taxon>
        <taxon>Actinomycetota</taxon>
        <taxon>Actinomycetes</taxon>
        <taxon>Micrococcales</taxon>
        <taxon>Cellulomonadaceae</taxon>
        <taxon>Cellulomonas</taxon>
    </lineage>
</organism>
<comment type="caution">
    <text evidence="2">The sequence shown here is derived from an EMBL/GenBank/DDBJ whole genome shotgun (WGS) entry which is preliminary data.</text>
</comment>
<evidence type="ECO:0000313" key="2">
    <source>
        <dbReference type="EMBL" id="GEO34156.1"/>
    </source>
</evidence>
<evidence type="ECO:0000256" key="1">
    <source>
        <dbReference type="SAM" id="Phobius"/>
    </source>
</evidence>
<protein>
    <submittedName>
        <fullName evidence="2">Uncharacterized protein</fullName>
    </submittedName>
</protein>
<dbReference type="Proteomes" id="UP000321181">
    <property type="component" value="Unassembled WGS sequence"/>
</dbReference>